<reference evidence="5 6" key="1">
    <citation type="submission" date="2017-06" db="EMBL/GenBank/DDBJ databases">
        <title>Cmopartive genomic analysis of Ambrosia Fusariam Clade fungi.</title>
        <authorList>
            <person name="Stajich J.E."/>
            <person name="Carrillo J."/>
            <person name="Kijimoto T."/>
            <person name="Eskalen A."/>
            <person name="O'Donnell K."/>
            <person name="Kasson M."/>
        </authorList>
    </citation>
    <scope>NUCLEOTIDE SEQUENCE [LARGE SCALE GENOMIC DNA]</scope>
    <source>
        <strain evidence="5 6">NRRL 20438</strain>
    </source>
</reference>
<dbReference type="Pfam" id="PF00172">
    <property type="entry name" value="Zn_clus"/>
    <property type="match status" value="1"/>
</dbReference>
<organism evidence="5 6">
    <name type="scientific">Fusarium ambrosium</name>
    <dbReference type="NCBI Taxonomy" id="131363"/>
    <lineage>
        <taxon>Eukaryota</taxon>
        <taxon>Fungi</taxon>
        <taxon>Dikarya</taxon>
        <taxon>Ascomycota</taxon>
        <taxon>Pezizomycotina</taxon>
        <taxon>Sordariomycetes</taxon>
        <taxon>Hypocreomycetidae</taxon>
        <taxon>Hypocreales</taxon>
        <taxon>Nectriaceae</taxon>
        <taxon>Fusarium</taxon>
        <taxon>Fusarium solani species complex</taxon>
    </lineage>
</organism>
<dbReference type="SMART" id="SM00066">
    <property type="entry name" value="GAL4"/>
    <property type="match status" value="1"/>
</dbReference>
<evidence type="ECO:0000256" key="2">
    <source>
        <dbReference type="ARBA" id="ARBA00023242"/>
    </source>
</evidence>
<dbReference type="SUPFAM" id="SSF57701">
    <property type="entry name" value="Zn2/Cys6 DNA-binding domain"/>
    <property type="match status" value="1"/>
</dbReference>
<dbReference type="GO" id="GO:0000976">
    <property type="term" value="F:transcription cis-regulatory region binding"/>
    <property type="evidence" value="ECO:0007669"/>
    <property type="project" value="TreeGrafter"/>
</dbReference>
<comment type="subcellular location">
    <subcellularLocation>
        <location evidence="1">Nucleus</location>
    </subcellularLocation>
</comment>
<feature type="compositionally biased region" description="Polar residues" evidence="3">
    <location>
        <begin position="147"/>
        <end position="158"/>
    </location>
</feature>
<feature type="compositionally biased region" description="Basic and acidic residues" evidence="3">
    <location>
        <begin position="113"/>
        <end position="123"/>
    </location>
</feature>
<dbReference type="GO" id="GO:0000981">
    <property type="term" value="F:DNA-binding transcription factor activity, RNA polymerase II-specific"/>
    <property type="evidence" value="ECO:0007669"/>
    <property type="project" value="InterPro"/>
</dbReference>
<dbReference type="GO" id="GO:0045944">
    <property type="term" value="P:positive regulation of transcription by RNA polymerase II"/>
    <property type="evidence" value="ECO:0007669"/>
    <property type="project" value="TreeGrafter"/>
</dbReference>
<evidence type="ECO:0000256" key="1">
    <source>
        <dbReference type="ARBA" id="ARBA00004123"/>
    </source>
</evidence>
<feature type="domain" description="Zn(2)-C6 fungal-type" evidence="4">
    <location>
        <begin position="60"/>
        <end position="90"/>
    </location>
</feature>
<dbReference type="InterPro" id="IPR001138">
    <property type="entry name" value="Zn2Cys6_DnaBD"/>
</dbReference>
<dbReference type="Pfam" id="PF11951">
    <property type="entry name" value="Fungal_trans_2"/>
    <property type="match status" value="1"/>
</dbReference>
<evidence type="ECO:0000313" key="6">
    <source>
        <dbReference type="Proteomes" id="UP000288429"/>
    </source>
</evidence>
<evidence type="ECO:0000313" key="5">
    <source>
        <dbReference type="EMBL" id="RSM18406.1"/>
    </source>
</evidence>
<dbReference type="CDD" id="cd00067">
    <property type="entry name" value="GAL4"/>
    <property type="match status" value="1"/>
</dbReference>
<dbReference type="Gene3D" id="4.10.240.10">
    <property type="entry name" value="Zn(2)-C6 fungal-type DNA-binding domain"/>
    <property type="match status" value="1"/>
</dbReference>
<dbReference type="InterPro" id="IPR036864">
    <property type="entry name" value="Zn2-C6_fun-type_DNA-bd_sf"/>
</dbReference>
<feature type="region of interest" description="Disordered" evidence="3">
    <location>
        <begin position="105"/>
        <end position="158"/>
    </location>
</feature>
<accession>A0A428UVX9</accession>
<keyword evidence="6" id="KW-1185">Reference proteome</keyword>
<dbReference type="PROSITE" id="PS00463">
    <property type="entry name" value="ZN2_CY6_FUNGAL_1"/>
    <property type="match status" value="1"/>
</dbReference>
<dbReference type="Proteomes" id="UP000288429">
    <property type="component" value="Unassembled WGS sequence"/>
</dbReference>
<feature type="compositionally biased region" description="Polar residues" evidence="3">
    <location>
        <begin position="124"/>
        <end position="140"/>
    </location>
</feature>
<protein>
    <recommendedName>
        <fullName evidence="4">Zn(2)-C6 fungal-type domain-containing protein</fullName>
    </recommendedName>
</protein>
<gene>
    <name evidence="5" type="ORF">CDV31_002730</name>
</gene>
<evidence type="ECO:0000256" key="3">
    <source>
        <dbReference type="SAM" id="MobiDB-lite"/>
    </source>
</evidence>
<dbReference type="InterPro" id="IPR021858">
    <property type="entry name" value="Fun_TF"/>
</dbReference>
<proteinExistence type="predicted"/>
<feature type="region of interest" description="Disordered" evidence="3">
    <location>
        <begin position="219"/>
        <end position="244"/>
    </location>
</feature>
<dbReference type="AlphaFoldDB" id="A0A428UVX9"/>
<dbReference type="GO" id="GO:0005634">
    <property type="term" value="C:nucleus"/>
    <property type="evidence" value="ECO:0007669"/>
    <property type="project" value="UniProtKB-SubCell"/>
</dbReference>
<keyword evidence="2" id="KW-0539">Nucleus</keyword>
<sequence length="663" mass="74258">MVDSRSAPRTLNLTISVPGPAQASSILISSRQIPNSKSCFVPLSKGQMEARPSGTRSRHGCLTCRRRHRKCDEEKPACKVCRKTGRECEYGSDLKWAAVGHASSFTTRHSKRTRENPARRRVDSNSQRSMAPSAVSNQLRPSEDESSNVFTTSTNNDSGLDMLISSSMDLTPWDDSVPELAWSSLIGVSLGADTLPEPFEPAFRANTMDTNQEIEPEVLATSEADSSVSRPDSRPTKGSLGPLLSATLSSPSEEIAYTYYLNHTSSRIPAYDGPRNPYRKLCIISVSYPLLLHTILYVSTVSMFNYGRSDSSLIAKHQSQASSLLQNATAFLRAENSKPGQEIRGQNHSLSVLSLREVTLAAYLMHIVTEVMSGSQTAETFLQNAYQLMVELRYIESMPESYYARLLVHRFAIIDVVLAFLRRRKPIAPMSFVLYQQDEEMDQNEPSFRELTGCPQPVLVYLARISHLAYDAAAYRGDSSSHLAEAYQLETEMRIWGQRYPVPFAPQADQANGQISPADDRKDLDTLSECFYWTAQLLLARRVFLDPTSSPRVQFLRRHLFILMDRLPAGCGPDSSLPFPFYMAAREAMTSEDRDWVRKKHVEMINVYRDRSREIMMGLTEEIWSKADEAVNGSVAGGHGSLVVLENDMYIHVLDTVASHFVF</sequence>
<comment type="caution">
    <text evidence="5">The sequence shown here is derived from an EMBL/GenBank/DDBJ whole genome shotgun (WGS) entry which is preliminary data.</text>
</comment>
<dbReference type="PANTHER" id="PTHR37534:SF7">
    <property type="entry name" value="TRANSCRIPTIONAL ACTIVATOR PROTEIN UGA3"/>
    <property type="match status" value="1"/>
</dbReference>
<evidence type="ECO:0000259" key="4">
    <source>
        <dbReference type="PROSITE" id="PS50048"/>
    </source>
</evidence>
<dbReference type="PROSITE" id="PS50048">
    <property type="entry name" value="ZN2_CY6_FUNGAL_2"/>
    <property type="match status" value="1"/>
</dbReference>
<dbReference type="EMBL" id="NIZV01000022">
    <property type="protein sequence ID" value="RSM18406.1"/>
    <property type="molecule type" value="Genomic_DNA"/>
</dbReference>
<dbReference type="GO" id="GO:0008270">
    <property type="term" value="F:zinc ion binding"/>
    <property type="evidence" value="ECO:0007669"/>
    <property type="project" value="InterPro"/>
</dbReference>
<dbReference type="PANTHER" id="PTHR37534">
    <property type="entry name" value="TRANSCRIPTIONAL ACTIVATOR PROTEIN UGA3"/>
    <property type="match status" value="1"/>
</dbReference>
<name>A0A428UVX9_9HYPO</name>